<dbReference type="EMBL" id="CCYD01002450">
    <property type="protein sequence ID" value="CEG47311.1"/>
    <property type="molecule type" value="Genomic_DNA"/>
</dbReference>
<reference evidence="2" key="1">
    <citation type="submission" date="2014-09" db="EMBL/GenBank/DDBJ databases">
        <authorList>
            <person name="Sharma Rahul"/>
            <person name="Thines Marco"/>
        </authorList>
    </citation>
    <scope>NUCLEOTIDE SEQUENCE [LARGE SCALE GENOMIC DNA]</scope>
</reference>
<name>A0A0P1B1Y4_PLAHL</name>
<dbReference type="GeneID" id="36399021"/>
<dbReference type="RefSeq" id="XP_024583680.1">
    <property type="nucleotide sequence ID" value="XM_024718264.1"/>
</dbReference>
<proteinExistence type="predicted"/>
<keyword evidence="2" id="KW-1185">Reference proteome</keyword>
<dbReference type="AlphaFoldDB" id="A0A0P1B1Y4"/>
<dbReference type="STRING" id="4781.A0A0P1B1Y4"/>
<organism evidence="1 2">
    <name type="scientific">Plasmopara halstedii</name>
    <name type="common">Downy mildew of sunflower</name>
    <dbReference type="NCBI Taxonomy" id="4781"/>
    <lineage>
        <taxon>Eukaryota</taxon>
        <taxon>Sar</taxon>
        <taxon>Stramenopiles</taxon>
        <taxon>Oomycota</taxon>
        <taxon>Peronosporomycetes</taxon>
        <taxon>Peronosporales</taxon>
        <taxon>Peronosporaceae</taxon>
        <taxon>Plasmopara</taxon>
    </lineage>
</organism>
<accession>A0A0P1B1Y4</accession>
<dbReference type="OrthoDB" id="5564877at2759"/>
<protein>
    <submittedName>
        <fullName evidence="1">Uncharacterized protein</fullName>
    </submittedName>
</protein>
<evidence type="ECO:0000313" key="1">
    <source>
        <dbReference type="EMBL" id="CEG47311.1"/>
    </source>
</evidence>
<sequence length="72" mass="8190">MTICTVPQSDFLSPVRAAFMLSPDGTFAVHHYIHHNAISKMLLRHHFPEQHVPIGFGMAPSTSNYMLERLQK</sequence>
<evidence type="ECO:0000313" key="2">
    <source>
        <dbReference type="Proteomes" id="UP000054928"/>
    </source>
</evidence>
<dbReference type="Proteomes" id="UP000054928">
    <property type="component" value="Unassembled WGS sequence"/>
</dbReference>